<sequence>MKELGHANRTIDLFKIDCEWCEWFTYEQWLNQDIRQILVETHNAPMPNVQDFFYKLHDAGFVIFNKEANYQNGGGGVEYGFLKLSTDFFVDGSVYDATAMK</sequence>
<dbReference type="Pfam" id="PF13383">
    <property type="entry name" value="Methyltransf_22"/>
    <property type="match status" value="1"/>
</dbReference>
<proteinExistence type="predicted"/>
<protein>
    <recommendedName>
        <fullName evidence="1">Methyltransferase domain-containing protein</fullName>
    </recommendedName>
</protein>
<dbReference type="AlphaFoldDB" id="A0AAD2CLB5"/>
<dbReference type="InterPro" id="IPR026913">
    <property type="entry name" value="METTL24"/>
</dbReference>
<reference evidence="2" key="1">
    <citation type="submission" date="2023-08" db="EMBL/GenBank/DDBJ databases">
        <authorList>
            <person name="Audoor S."/>
            <person name="Bilcke G."/>
        </authorList>
    </citation>
    <scope>NUCLEOTIDE SEQUENCE</scope>
</reference>
<accession>A0AAD2CLB5</accession>
<comment type="caution">
    <text evidence="2">The sequence shown here is derived from an EMBL/GenBank/DDBJ whole genome shotgun (WGS) entry which is preliminary data.</text>
</comment>
<dbReference type="EMBL" id="CAKOGP040000291">
    <property type="protein sequence ID" value="CAJ1933666.1"/>
    <property type="molecule type" value="Genomic_DNA"/>
</dbReference>
<keyword evidence="3" id="KW-1185">Reference proteome</keyword>
<organism evidence="2 3">
    <name type="scientific">Cylindrotheca closterium</name>
    <dbReference type="NCBI Taxonomy" id="2856"/>
    <lineage>
        <taxon>Eukaryota</taxon>
        <taxon>Sar</taxon>
        <taxon>Stramenopiles</taxon>
        <taxon>Ochrophyta</taxon>
        <taxon>Bacillariophyta</taxon>
        <taxon>Bacillariophyceae</taxon>
        <taxon>Bacillariophycidae</taxon>
        <taxon>Bacillariales</taxon>
        <taxon>Bacillariaceae</taxon>
        <taxon>Cylindrotheca</taxon>
    </lineage>
</organism>
<dbReference type="Proteomes" id="UP001295423">
    <property type="component" value="Unassembled WGS sequence"/>
</dbReference>
<dbReference type="PANTHER" id="PTHR32026">
    <property type="entry name" value="METHYLTRANSFERASE-LIKE PROTEIN 24"/>
    <property type="match status" value="1"/>
</dbReference>
<name>A0AAD2CLB5_9STRA</name>
<dbReference type="PANTHER" id="PTHR32026:SF27">
    <property type="entry name" value="METHYLTRANSFERASE FKBM DOMAIN-CONTAINING PROTEIN-RELATED"/>
    <property type="match status" value="1"/>
</dbReference>
<feature type="domain" description="Methyltransferase" evidence="1">
    <location>
        <begin position="2"/>
        <end position="83"/>
    </location>
</feature>
<dbReference type="InterPro" id="IPR025714">
    <property type="entry name" value="Methyltranfer_dom"/>
</dbReference>
<evidence type="ECO:0000259" key="1">
    <source>
        <dbReference type="Pfam" id="PF13383"/>
    </source>
</evidence>
<evidence type="ECO:0000313" key="2">
    <source>
        <dbReference type="EMBL" id="CAJ1933666.1"/>
    </source>
</evidence>
<gene>
    <name evidence="2" type="ORF">CYCCA115_LOCUS3406</name>
</gene>
<evidence type="ECO:0000313" key="3">
    <source>
        <dbReference type="Proteomes" id="UP001295423"/>
    </source>
</evidence>